<gene>
    <name evidence="2" type="ORF">EYF80_060789</name>
</gene>
<protein>
    <submittedName>
        <fullName evidence="2">Uncharacterized protein</fullName>
    </submittedName>
</protein>
<dbReference type="OrthoDB" id="275011at2759"/>
<reference evidence="2 3" key="1">
    <citation type="submission" date="2019-03" db="EMBL/GenBank/DDBJ databases">
        <title>First draft genome of Liparis tanakae, snailfish: a comprehensive survey of snailfish specific genes.</title>
        <authorList>
            <person name="Kim W."/>
            <person name="Song I."/>
            <person name="Jeong J.-H."/>
            <person name="Kim D."/>
            <person name="Kim S."/>
            <person name="Ryu S."/>
            <person name="Song J.Y."/>
            <person name="Lee S.K."/>
        </authorList>
    </citation>
    <scope>NUCLEOTIDE SEQUENCE [LARGE SCALE GENOMIC DNA]</scope>
    <source>
        <tissue evidence="2">Muscle</tissue>
    </source>
</reference>
<comment type="caution">
    <text evidence="2">The sequence shown here is derived from an EMBL/GenBank/DDBJ whole genome shotgun (WGS) entry which is preliminary data.</text>
</comment>
<name>A0A4Z2EKS3_9TELE</name>
<sequence length="92" mass="10025">MTSEVTRPPPEPVQDGGRAQASHLKVSSISVTLVSFSTTRKLGFRFLLSSPTPPSRKPVHVSSSPITAISFPRPAITSFRCVTERRNRSFAS</sequence>
<dbReference type="EMBL" id="SRLO01006115">
    <property type="protein sequence ID" value="TNN29064.1"/>
    <property type="molecule type" value="Genomic_DNA"/>
</dbReference>
<evidence type="ECO:0000313" key="3">
    <source>
        <dbReference type="Proteomes" id="UP000314294"/>
    </source>
</evidence>
<evidence type="ECO:0000313" key="2">
    <source>
        <dbReference type="EMBL" id="TNN29064.1"/>
    </source>
</evidence>
<dbReference type="AlphaFoldDB" id="A0A4Z2EKS3"/>
<accession>A0A4Z2EKS3</accession>
<feature type="region of interest" description="Disordered" evidence="1">
    <location>
        <begin position="1"/>
        <end position="21"/>
    </location>
</feature>
<evidence type="ECO:0000256" key="1">
    <source>
        <dbReference type="SAM" id="MobiDB-lite"/>
    </source>
</evidence>
<dbReference type="Proteomes" id="UP000314294">
    <property type="component" value="Unassembled WGS sequence"/>
</dbReference>
<proteinExistence type="predicted"/>
<organism evidence="2 3">
    <name type="scientific">Liparis tanakae</name>
    <name type="common">Tanaka's snailfish</name>
    <dbReference type="NCBI Taxonomy" id="230148"/>
    <lineage>
        <taxon>Eukaryota</taxon>
        <taxon>Metazoa</taxon>
        <taxon>Chordata</taxon>
        <taxon>Craniata</taxon>
        <taxon>Vertebrata</taxon>
        <taxon>Euteleostomi</taxon>
        <taxon>Actinopterygii</taxon>
        <taxon>Neopterygii</taxon>
        <taxon>Teleostei</taxon>
        <taxon>Neoteleostei</taxon>
        <taxon>Acanthomorphata</taxon>
        <taxon>Eupercaria</taxon>
        <taxon>Perciformes</taxon>
        <taxon>Cottioidei</taxon>
        <taxon>Cottales</taxon>
        <taxon>Liparidae</taxon>
        <taxon>Liparis</taxon>
    </lineage>
</organism>
<keyword evidence="3" id="KW-1185">Reference proteome</keyword>